<reference evidence="6" key="1">
    <citation type="journal article" date="2014" name="Int. J. Syst. Evol. Microbiol.">
        <title>Complete genome sequence of Corynebacterium casei LMG S-19264T (=DSM 44701T), isolated from a smear-ripened cheese.</title>
        <authorList>
            <consortium name="US DOE Joint Genome Institute (JGI-PGF)"/>
            <person name="Walter F."/>
            <person name="Albersmeier A."/>
            <person name="Kalinowski J."/>
            <person name="Ruckert C."/>
        </authorList>
    </citation>
    <scope>NUCLEOTIDE SEQUENCE</scope>
    <source>
        <strain evidence="6">KCTC 23732</strain>
    </source>
</reference>
<dbReference type="CDD" id="cd00635">
    <property type="entry name" value="PLPDE_III_YBL036c_like"/>
    <property type="match status" value="1"/>
</dbReference>
<keyword evidence="7" id="KW-1185">Reference proteome</keyword>
<evidence type="ECO:0000256" key="2">
    <source>
        <dbReference type="HAMAP-Rule" id="MF_02087"/>
    </source>
</evidence>
<dbReference type="PANTHER" id="PTHR10146:SF14">
    <property type="entry name" value="PYRIDOXAL PHOSPHATE HOMEOSTASIS PROTEIN"/>
    <property type="match status" value="1"/>
</dbReference>
<evidence type="ECO:0000256" key="3">
    <source>
        <dbReference type="PIRSR" id="PIRSR004848-1"/>
    </source>
</evidence>
<sequence length="257" mass="28800">MTTPTQENRYPTALTVDDFKHNLAVVRQKIATACQRSGRDAHTVRLLPVSKTVDKARIQLAYEAGCHFLGENKVQEAFDKWQSLSALNDLQWSIIGHLQTNKAKFVAKFAAEFQALDSIRLAEALERKLQEEGRSIDVFIQVNTSGETSKYGLHPEETAAFIKSLASFDCLKVKGFMTLACLSDNEQRVRSCFRLLRNLRDQRQQDAPANMQLHELSMGMSGDYAMAVEEGATVVRVGQAIFGARALPDSYYWPTHG</sequence>
<feature type="modified residue" description="N6-(pyridoxal phosphate)lysine" evidence="2 3">
    <location>
        <position position="51"/>
    </location>
</feature>
<proteinExistence type="inferred from homology"/>
<evidence type="ECO:0000313" key="6">
    <source>
        <dbReference type="EMBL" id="GGW75756.1"/>
    </source>
</evidence>
<dbReference type="InterPro" id="IPR029066">
    <property type="entry name" value="PLP-binding_barrel"/>
</dbReference>
<comment type="similarity">
    <text evidence="2 4">Belongs to the pyridoxal phosphate-binding protein YggS/PROSC family.</text>
</comment>
<dbReference type="InterPro" id="IPR001608">
    <property type="entry name" value="Ala_racemase_N"/>
</dbReference>
<dbReference type="PANTHER" id="PTHR10146">
    <property type="entry name" value="PROLINE SYNTHETASE CO-TRANSCRIBED BACTERIAL HOMOLOG PROTEIN"/>
    <property type="match status" value="1"/>
</dbReference>
<dbReference type="AlphaFoldDB" id="A0A918JDF7"/>
<dbReference type="HAMAP" id="MF_02087">
    <property type="entry name" value="PLP_homeostasis"/>
    <property type="match status" value="1"/>
</dbReference>
<comment type="function">
    <text evidence="2">Pyridoxal 5'-phosphate (PLP)-binding protein, which is involved in PLP homeostasis.</text>
</comment>
<evidence type="ECO:0000256" key="4">
    <source>
        <dbReference type="RuleBase" id="RU004514"/>
    </source>
</evidence>
<dbReference type="EMBL" id="BMYS01000001">
    <property type="protein sequence ID" value="GGW75756.1"/>
    <property type="molecule type" value="Genomic_DNA"/>
</dbReference>
<dbReference type="Gene3D" id="3.20.20.10">
    <property type="entry name" value="Alanine racemase"/>
    <property type="match status" value="1"/>
</dbReference>
<dbReference type="FunFam" id="3.20.20.10:FF:000018">
    <property type="entry name" value="Pyridoxal phosphate homeostasis protein"/>
    <property type="match status" value="1"/>
</dbReference>
<dbReference type="Proteomes" id="UP000608345">
    <property type="component" value="Unassembled WGS sequence"/>
</dbReference>
<dbReference type="InterPro" id="IPR011078">
    <property type="entry name" value="PyrdxlP_homeostasis"/>
</dbReference>
<protein>
    <recommendedName>
        <fullName evidence="2">Pyridoxal phosphate homeostasis protein</fullName>
        <shortName evidence="2">PLP homeostasis protein</shortName>
    </recommendedName>
</protein>
<dbReference type="GO" id="GO:0030170">
    <property type="term" value="F:pyridoxal phosphate binding"/>
    <property type="evidence" value="ECO:0007669"/>
    <property type="project" value="UniProtKB-UniRule"/>
</dbReference>
<evidence type="ECO:0000256" key="1">
    <source>
        <dbReference type="ARBA" id="ARBA00022898"/>
    </source>
</evidence>
<dbReference type="SUPFAM" id="SSF51419">
    <property type="entry name" value="PLP-binding barrel"/>
    <property type="match status" value="1"/>
</dbReference>
<feature type="domain" description="Alanine racemase N-terminal" evidence="5">
    <location>
        <begin position="22"/>
        <end position="245"/>
    </location>
</feature>
<evidence type="ECO:0000313" key="7">
    <source>
        <dbReference type="Proteomes" id="UP000608345"/>
    </source>
</evidence>
<comment type="cofactor">
    <cofactor evidence="3">
        <name>pyridoxal 5'-phosphate</name>
        <dbReference type="ChEBI" id="CHEBI:597326"/>
    </cofactor>
</comment>
<reference evidence="6" key="2">
    <citation type="submission" date="2020-09" db="EMBL/GenBank/DDBJ databases">
        <authorList>
            <person name="Sun Q."/>
            <person name="Kim S."/>
        </authorList>
    </citation>
    <scope>NUCLEOTIDE SEQUENCE</scope>
    <source>
        <strain evidence="6">KCTC 23732</strain>
    </source>
</reference>
<accession>A0A918JDF7</accession>
<gene>
    <name evidence="6" type="ORF">GCM10011450_01480</name>
</gene>
<evidence type="ECO:0000259" key="5">
    <source>
        <dbReference type="Pfam" id="PF01168"/>
    </source>
</evidence>
<organism evidence="6 7">
    <name type="scientific">Advenella faeciporci</name>
    <dbReference type="NCBI Taxonomy" id="797535"/>
    <lineage>
        <taxon>Bacteria</taxon>
        <taxon>Pseudomonadati</taxon>
        <taxon>Pseudomonadota</taxon>
        <taxon>Betaproteobacteria</taxon>
        <taxon>Burkholderiales</taxon>
        <taxon>Alcaligenaceae</taxon>
    </lineage>
</organism>
<comment type="caution">
    <text evidence="6">The sequence shown here is derived from an EMBL/GenBank/DDBJ whole genome shotgun (WGS) entry which is preliminary data.</text>
</comment>
<keyword evidence="1 2" id="KW-0663">Pyridoxal phosphate</keyword>
<name>A0A918JDF7_9BURK</name>
<dbReference type="NCBIfam" id="TIGR00044">
    <property type="entry name" value="YggS family pyridoxal phosphate-dependent enzyme"/>
    <property type="match status" value="1"/>
</dbReference>
<dbReference type="Pfam" id="PF01168">
    <property type="entry name" value="Ala_racemase_N"/>
    <property type="match status" value="1"/>
</dbReference>
<dbReference type="RefSeq" id="WP_189383525.1">
    <property type="nucleotide sequence ID" value="NZ_BAABFY010000002.1"/>
</dbReference>
<dbReference type="PIRSF" id="PIRSF004848">
    <property type="entry name" value="YBL036c_PLPDEIII"/>
    <property type="match status" value="1"/>
</dbReference>